<reference evidence="2 3" key="1">
    <citation type="submission" date="2016-10" db="EMBL/GenBank/DDBJ databases">
        <authorList>
            <person name="de Groot N.N."/>
        </authorList>
    </citation>
    <scope>NUCLEOTIDE SEQUENCE [LARGE SCALE GENOMIC DNA]</scope>
    <source>
        <strain evidence="2 3">DSM 23553</strain>
    </source>
</reference>
<dbReference type="NCBIfam" id="NF041518">
    <property type="entry name" value="choice_anch_Q"/>
    <property type="match status" value="1"/>
</dbReference>
<feature type="signal peptide" evidence="1">
    <location>
        <begin position="1"/>
        <end position="21"/>
    </location>
</feature>
<dbReference type="PROSITE" id="PS51257">
    <property type="entry name" value="PROKAR_LIPOPROTEIN"/>
    <property type="match status" value="1"/>
</dbReference>
<feature type="chain" id="PRO_5011622285" description="Right-handed parallel beta-helix repeat-containing protein" evidence="1">
    <location>
        <begin position="22"/>
        <end position="510"/>
    </location>
</feature>
<dbReference type="EMBL" id="FNUG01000002">
    <property type="protein sequence ID" value="SEE71489.1"/>
    <property type="molecule type" value="Genomic_DNA"/>
</dbReference>
<dbReference type="InterPro" id="IPR059226">
    <property type="entry name" value="Choice_anch_Q_dom"/>
</dbReference>
<evidence type="ECO:0000313" key="3">
    <source>
        <dbReference type="Proteomes" id="UP000199448"/>
    </source>
</evidence>
<keyword evidence="1" id="KW-0732">Signal</keyword>
<evidence type="ECO:0000313" key="2">
    <source>
        <dbReference type="EMBL" id="SEE71489.1"/>
    </source>
</evidence>
<name>A0A1H5L2X6_9FLAO</name>
<keyword evidence="3" id="KW-1185">Reference proteome</keyword>
<evidence type="ECO:0000256" key="1">
    <source>
        <dbReference type="SAM" id="SignalP"/>
    </source>
</evidence>
<dbReference type="STRING" id="390640.SAMN04488034_102113"/>
<dbReference type="InterPro" id="IPR011050">
    <property type="entry name" value="Pectin_lyase_fold/virulence"/>
</dbReference>
<dbReference type="Proteomes" id="UP000199448">
    <property type="component" value="Unassembled WGS sequence"/>
</dbReference>
<dbReference type="Gene3D" id="2.160.20.10">
    <property type="entry name" value="Single-stranded right-handed beta-helix, Pectin lyase-like"/>
    <property type="match status" value="1"/>
</dbReference>
<dbReference type="AlphaFoldDB" id="A0A1H5L2X6"/>
<dbReference type="SUPFAM" id="SSF51126">
    <property type="entry name" value="Pectin lyase-like"/>
    <property type="match status" value="1"/>
</dbReference>
<gene>
    <name evidence="2" type="ORF">SAMN04488034_102113</name>
</gene>
<proteinExistence type="predicted"/>
<evidence type="ECO:0008006" key="4">
    <source>
        <dbReference type="Google" id="ProtNLM"/>
    </source>
</evidence>
<dbReference type="OrthoDB" id="1111178at2"/>
<accession>A0A1H5L2X6</accession>
<sequence length="510" mass="56987">MRTASALLLLLILVLWSSCRSDFETVESMGNLEFSRDTVYLDTVFTGLSSSTHTLKVYNRSNEDIHIPQIALGRGESSAYRLNVDGLPGKSFSNVEIMAKDSIYIFIETTVDLQETDQKEFLYNDAIEFISSGHRQEVPLVTLVKDAIFLFPDKDEEGGIETIPLGVDEQGEEIRAKGFLLGEQHLNFTNEKAYVIYGYAVVPSGKTLTINAGARIYFHENSGILVSDAATLNVKGSLSENRENPINEVIFQGDRLSEEFENIPGQWGTIWLKRGSINNSFHHATIRNSTVGILAEGDQQRTAPLLQLKNTQIYNSAVNGLLGVGAGISAENLVINSSGQASVHLIGGSYEFKHSSLLNYWNEGFRLFPAVLLENEIISETNVRSINLEKALFSNCIIFGNERQELLFNRNENAAFNFEFRNCLIKFEDPSGEFTEDPLYDFTSEAHYSAIILNENPFFWNVDNDDFRLQEGSPAIDSGNLPTANEVPFDILNVSRLPDPDLGAYEWVKK</sequence>
<dbReference type="InterPro" id="IPR012334">
    <property type="entry name" value="Pectin_lyas_fold"/>
</dbReference>
<protein>
    <recommendedName>
        <fullName evidence="4">Right-handed parallel beta-helix repeat-containing protein</fullName>
    </recommendedName>
</protein>
<organism evidence="2 3">
    <name type="scientific">Salinimicrobium catena</name>
    <dbReference type="NCBI Taxonomy" id="390640"/>
    <lineage>
        <taxon>Bacteria</taxon>
        <taxon>Pseudomonadati</taxon>
        <taxon>Bacteroidota</taxon>
        <taxon>Flavobacteriia</taxon>
        <taxon>Flavobacteriales</taxon>
        <taxon>Flavobacteriaceae</taxon>
        <taxon>Salinimicrobium</taxon>
    </lineage>
</organism>